<dbReference type="GO" id="GO:0046872">
    <property type="term" value="F:metal ion binding"/>
    <property type="evidence" value="ECO:0007669"/>
    <property type="project" value="UniProtKB-KW"/>
</dbReference>
<dbReference type="Gene3D" id="1.10.1380.10">
    <property type="entry name" value="Neutral endopeptidase , domain2"/>
    <property type="match status" value="1"/>
</dbReference>
<gene>
    <name evidence="10" type="ORF">HBR001_LOCUS7939</name>
</gene>
<dbReference type="InterPro" id="IPR042089">
    <property type="entry name" value="Peptidase_M13_dom_2"/>
</dbReference>
<comment type="similarity">
    <text evidence="2">Belongs to the peptidase M13 family.</text>
</comment>
<keyword evidence="7" id="KW-0482">Metalloprotease</keyword>
<reference evidence="10" key="1">
    <citation type="submission" date="2022-12" db="EMBL/GenBank/DDBJ databases">
        <authorList>
            <person name="Webb A."/>
        </authorList>
    </citation>
    <scope>NUCLEOTIDE SEQUENCE</scope>
    <source>
        <strain evidence="10">Hp1</strain>
    </source>
</reference>
<evidence type="ECO:0000256" key="7">
    <source>
        <dbReference type="ARBA" id="ARBA00023049"/>
    </source>
</evidence>
<feature type="domain" description="Peptidase M13 C-terminal" evidence="8">
    <location>
        <begin position="412"/>
        <end position="621"/>
    </location>
</feature>
<keyword evidence="6" id="KW-0862">Zinc</keyword>
<dbReference type="Pfam" id="PF05649">
    <property type="entry name" value="Peptidase_M13_N"/>
    <property type="match status" value="1"/>
</dbReference>
<dbReference type="InterPro" id="IPR018497">
    <property type="entry name" value="Peptidase_M13_C"/>
</dbReference>
<dbReference type="Proteomes" id="UP001162031">
    <property type="component" value="Unassembled WGS sequence"/>
</dbReference>
<evidence type="ECO:0000256" key="3">
    <source>
        <dbReference type="ARBA" id="ARBA00022670"/>
    </source>
</evidence>
<accession>A0AAV0USA9</accession>
<dbReference type="InterPro" id="IPR024079">
    <property type="entry name" value="MetalloPept_cat_dom_sf"/>
</dbReference>
<dbReference type="PROSITE" id="PS51885">
    <property type="entry name" value="NEPRILYSIN"/>
    <property type="match status" value="1"/>
</dbReference>
<dbReference type="InterPro" id="IPR008753">
    <property type="entry name" value="Peptidase_M13_N"/>
</dbReference>
<evidence type="ECO:0000313" key="10">
    <source>
        <dbReference type="EMBL" id="CAI5739775.1"/>
    </source>
</evidence>
<dbReference type="PANTHER" id="PTHR11733">
    <property type="entry name" value="ZINC METALLOPROTEASE FAMILY M13 NEPRILYSIN-RELATED"/>
    <property type="match status" value="1"/>
</dbReference>
<comment type="cofactor">
    <cofactor evidence="1">
        <name>Zn(2+)</name>
        <dbReference type="ChEBI" id="CHEBI:29105"/>
    </cofactor>
</comment>
<dbReference type="PRINTS" id="PR00786">
    <property type="entry name" value="NEPRILYSIN"/>
</dbReference>
<evidence type="ECO:0000256" key="1">
    <source>
        <dbReference type="ARBA" id="ARBA00001947"/>
    </source>
</evidence>
<dbReference type="InterPro" id="IPR000718">
    <property type="entry name" value="Peptidase_M13"/>
</dbReference>
<evidence type="ECO:0000256" key="5">
    <source>
        <dbReference type="ARBA" id="ARBA00022801"/>
    </source>
</evidence>
<feature type="domain" description="Peptidase M13 N-terminal" evidence="9">
    <location>
        <begin position="6"/>
        <end position="353"/>
    </location>
</feature>
<proteinExistence type="inferred from homology"/>
<evidence type="ECO:0000313" key="11">
    <source>
        <dbReference type="Proteomes" id="UP001162031"/>
    </source>
</evidence>
<dbReference type="SUPFAM" id="SSF55486">
    <property type="entry name" value="Metalloproteases ('zincins'), catalytic domain"/>
    <property type="match status" value="1"/>
</dbReference>
<evidence type="ECO:0008006" key="12">
    <source>
        <dbReference type="Google" id="ProtNLM"/>
    </source>
</evidence>
<dbReference type="Pfam" id="PF01431">
    <property type="entry name" value="Peptidase_M13"/>
    <property type="match status" value="1"/>
</dbReference>
<protein>
    <recommendedName>
        <fullName evidence="12">Peptidase M13 C-terminal domain-containing protein</fullName>
    </recommendedName>
</protein>
<organism evidence="10 11">
    <name type="scientific">Hyaloperonospora brassicae</name>
    <name type="common">Brassica downy mildew</name>
    <name type="synonym">Peronospora brassicae</name>
    <dbReference type="NCBI Taxonomy" id="162125"/>
    <lineage>
        <taxon>Eukaryota</taxon>
        <taxon>Sar</taxon>
        <taxon>Stramenopiles</taxon>
        <taxon>Oomycota</taxon>
        <taxon>Peronosporomycetes</taxon>
        <taxon>Peronosporales</taxon>
        <taxon>Peronosporaceae</taxon>
        <taxon>Hyaloperonospora</taxon>
    </lineage>
</organism>
<evidence type="ECO:0000259" key="8">
    <source>
        <dbReference type="Pfam" id="PF01431"/>
    </source>
</evidence>
<dbReference type="AlphaFoldDB" id="A0AAV0USA9"/>
<evidence type="ECO:0000259" key="9">
    <source>
        <dbReference type="Pfam" id="PF05649"/>
    </source>
</evidence>
<dbReference type="GO" id="GO:0005886">
    <property type="term" value="C:plasma membrane"/>
    <property type="evidence" value="ECO:0007669"/>
    <property type="project" value="TreeGrafter"/>
</dbReference>
<dbReference type="CDD" id="cd08662">
    <property type="entry name" value="M13"/>
    <property type="match status" value="1"/>
</dbReference>
<keyword evidence="3" id="KW-0645">Protease</keyword>
<dbReference type="EMBL" id="CANTFL010001429">
    <property type="protein sequence ID" value="CAI5739775.1"/>
    <property type="molecule type" value="Genomic_DNA"/>
</dbReference>
<keyword evidence="5" id="KW-0378">Hydrolase</keyword>
<comment type="caution">
    <text evidence="10">The sequence shown here is derived from an EMBL/GenBank/DDBJ whole genome shotgun (WGS) entry which is preliminary data.</text>
</comment>
<dbReference type="GO" id="GO:0004222">
    <property type="term" value="F:metalloendopeptidase activity"/>
    <property type="evidence" value="ECO:0007669"/>
    <property type="project" value="InterPro"/>
</dbReference>
<keyword evidence="11" id="KW-1185">Reference proteome</keyword>
<dbReference type="GO" id="GO:0016485">
    <property type="term" value="P:protein processing"/>
    <property type="evidence" value="ECO:0007669"/>
    <property type="project" value="TreeGrafter"/>
</dbReference>
<dbReference type="PANTHER" id="PTHR11733:SF167">
    <property type="entry name" value="FI17812P1-RELATED"/>
    <property type="match status" value="1"/>
</dbReference>
<evidence type="ECO:0000256" key="2">
    <source>
        <dbReference type="ARBA" id="ARBA00007357"/>
    </source>
</evidence>
<name>A0AAV0USA9_HYABA</name>
<sequence>MVENSFTRAQDAINAVLQQALATDSTSLTGKLYASCMNIDARDAIGAQPLQDEIQSILDVSNKRELFHVAGRLARTNADFITNFSPGPSLQNASHNVLWVTHADLMLDDEYYRNPRILEHVARNMSHYASTILQLTGFHLDNTTEYRNYGDVVLNVEKQLIELQLYTQLDPTNSSEYCSFTFAETAAKYPFVFGAYAEGMRVMEDAPALTNDTLVALRSIAYLEKAEEFLSLVSLDALKVYVAFIYIDSLAPYLGTPFIDARFQFYRQAMLGVEVPLPLEAKCVAAVVKLLPVHAGAVYVVHRDDMNDTGDAFIAMLDEVLDAMNNSIRTLYWLDDATRNSALAKLDALEVMYIQPDATQLEKEARGLAELDAAAYFANVNLIHSAEYAALTSDIETSVDRREWGMSAASVNAYYTPHNNQIVFPAGVMQRPFFESTGRAAQVFGALGVVAGHEISHGFDDSGSKYDAKGNWNEWWTNATDEAFKARAQCLVDEYSRFSVEAEGGVQLVPVDGKKTLGENIADNGGLRVAFNAYKAHEASHGRDHDSGGNNTTDDDQLFFLSYAQTWCGKVREKTAMNSFLTNVHAGSEARVNGVIMNSAAFAEAFQCPVGTRMNPVNKCVVW</sequence>
<keyword evidence="4" id="KW-0479">Metal-binding</keyword>
<evidence type="ECO:0000256" key="4">
    <source>
        <dbReference type="ARBA" id="ARBA00022723"/>
    </source>
</evidence>
<dbReference type="Gene3D" id="3.40.390.10">
    <property type="entry name" value="Collagenase (Catalytic Domain)"/>
    <property type="match status" value="1"/>
</dbReference>
<evidence type="ECO:0000256" key="6">
    <source>
        <dbReference type="ARBA" id="ARBA00022833"/>
    </source>
</evidence>